<protein>
    <submittedName>
        <fullName evidence="5">Transporter substrate-binding domain-containing protein</fullName>
    </submittedName>
</protein>
<dbReference type="Pfam" id="PF00497">
    <property type="entry name" value="SBP_bac_3"/>
    <property type="match status" value="1"/>
</dbReference>
<dbReference type="Proteomes" id="UP001523566">
    <property type="component" value="Unassembled WGS sequence"/>
</dbReference>
<evidence type="ECO:0000259" key="4">
    <source>
        <dbReference type="SMART" id="SM00079"/>
    </source>
</evidence>
<feature type="domain" description="Ionotropic glutamate receptor C-terminal" evidence="4">
    <location>
        <begin position="39"/>
        <end position="259"/>
    </location>
</feature>
<sequence>MKSLFAVLLAIALVGSLAACGNKEEESSKEDGAAGGATTYKIATDTTFAPFEFEDEEGNFVGIDMDLLNKIAEDQGFEVDLQVLGFNAAVQAVESGQADGVIAGMSITDERKEKFDFSEAYFDSGVVMGVAKDSDIKSYDDLKGKKVAIKTGTEGSTFAESIKDEYGFETVVFDDSNAMYQEVATGNSVACFEDYPVLGYGISQGLELKIVTEKEQGSSYGFAVKKGENAELLKMFNEGLKNLKESGEYDEILDTYIAE</sequence>
<feature type="chain" id="PRO_5045287408" evidence="2">
    <location>
        <begin position="19"/>
        <end position="259"/>
    </location>
</feature>
<evidence type="ECO:0000256" key="2">
    <source>
        <dbReference type="SAM" id="SignalP"/>
    </source>
</evidence>
<dbReference type="PROSITE" id="PS51257">
    <property type="entry name" value="PROKAR_LIPOPROTEIN"/>
    <property type="match status" value="1"/>
</dbReference>
<dbReference type="Gene3D" id="3.40.190.10">
    <property type="entry name" value="Periplasmic binding protein-like II"/>
    <property type="match status" value="2"/>
</dbReference>
<dbReference type="CDD" id="cd13619">
    <property type="entry name" value="PBP2_GlnP"/>
    <property type="match status" value="1"/>
</dbReference>
<organism evidence="5 6">
    <name type="scientific">Aequitasia blattaphilus</name>
    <dbReference type="NCBI Taxonomy" id="2949332"/>
    <lineage>
        <taxon>Bacteria</taxon>
        <taxon>Bacillati</taxon>
        <taxon>Bacillota</taxon>
        <taxon>Clostridia</taxon>
        <taxon>Lachnospirales</taxon>
        <taxon>Lachnospiraceae</taxon>
        <taxon>Aequitasia</taxon>
    </lineage>
</organism>
<proteinExistence type="predicted"/>
<reference evidence="5 6" key="1">
    <citation type="journal article" date="2022" name="Genome Biol. Evol.">
        <title>Host diet, physiology and behaviors set the stage for Lachnospiraceae cladogenesis.</title>
        <authorList>
            <person name="Vera-Ponce De Leon A."/>
            <person name="Schneider M."/>
            <person name="Jahnes B.C."/>
            <person name="Sadowski V."/>
            <person name="Camuy-Velez L.A."/>
            <person name="Duan J."/>
            <person name="Sabree Z.L."/>
        </authorList>
    </citation>
    <scope>NUCLEOTIDE SEQUENCE [LARGE SCALE GENOMIC DNA]</scope>
    <source>
        <strain evidence="5 6">PAL113</strain>
    </source>
</reference>
<dbReference type="SMART" id="SM00079">
    <property type="entry name" value="PBPe"/>
    <property type="match status" value="1"/>
</dbReference>
<dbReference type="EMBL" id="JAMZFW010000007">
    <property type="protein sequence ID" value="MCP1102018.1"/>
    <property type="molecule type" value="Genomic_DNA"/>
</dbReference>
<dbReference type="PANTHER" id="PTHR35936:SF38">
    <property type="entry name" value="GLUTAMINE-BINDING PERIPLASMIC PROTEIN"/>
    <property type="match status" value="1"/>
</dbReference>
<feature type="domain" description="Solute-binding protein family 3/N-terminal" evidence="3">
    <location>
        <begin position="39"/>
        <end position="259"/>
    </location>
</feature>
<comment type="caution">
    <text evidence="5">The sequence shown here is derived from an EMBL/GenBank/DDBJ whole genome shotgun (WGS) entry which is preliminary data.</text>
</comment>
<dbReference type="SUPFAM" id="SSF53850">
    <property type="entry name" value="Periplasmic binding protein-like II"/>
    <property type="match status" value="1"/>
</dbReference>
<evidence type="ECO:0000256" key="1">
    <source>
        <dbReference type="ARBA" id="ARBA00022729"/>
    </source>
</evidence>
<keyword evidence="6" id="KW-1185">Reference proteome</keyword>
<dbReference type="InterPro" id="IPR001320">
    <property type="entry name" value="Iontro_rcpt_C"/>
</dbReference>
<gene>
    <name evidence="5" type="ORF">NK125_06250</name>
</gene>
<evidence type="ECO:0000259" key="3">
    <source>
        <dbReference type="SMART" id="SM00062"/>
    </source>
</evidence>
<dbReference type="SMART" id="SM00062">
    <property type="entry name" value="PBPb"/>
    <property type="match status" value="1"/>
</dbReference>
<evidence type="ECO:0000313" key="5">
    <source>
        <dbReference type="EMBL" id="MCP1102018.1"/>
    </source>
</evidence>
<feature type="signal peptide" evidence="2">
    <location>
        <begin position="1"/>
        <end position="18"/>
    </location>
</feature>
<dbReference type="PANTHER" id="PTHR35936">
    <property type="entry name" value="MEMBRANE-BOUND LYTIC MUREIN TRANSGLYCOSYLASE F"/>
    <property type="match status" value="1"/>
</dbReference>
<dbReference type="InterPro" id="IPR001638">
    <property type="entry name" value="Solute-binding_3/MltF_N"/>
</dbReference>
<keyword evidence="1 2" id="KW-0732">Signal</keyword>
<evidence type="ECO:0000313" key="6">
    <source>
        <dbReference type="Proteomes" id="UP001523566"/>
    </source>
</evidence>
<name>A0ABT1E8A5_9FIRM</name>
<accession>A0ABT1E8A5</accession>
<dbReference type="RefSeq" id="WP_262065899.1">
    <property type="nucleotide sequence ID" value="NZ_JAMXOD010000007.1"/>
</dbReference>